<reference evidence="1" key="1">
    <citation type="submission" date="2022-08" db="EMBL/GenBank/DDBJ databases">
        <title>Genome Sequence of Lecanicillium fungicola.</title>
        <authorList>
            <person name="Buettner E."/>
        </authorList>
    </citation>
    <scope>NUCLEOTIDE SEQUENCE</scope>
    <source>
        <strain evidence="1">Babe33</strain>
    </source>
</reference>
<organism evidence="1 2">
    <name type="scientific">Zarea fungicola</name>
    <dbReference type="NCBI Taxonomy" id="93591"/>
    <lineage>
        <taxon>Eukaryota</taxon>
        <taxon>Fungi</taxon>
        <taxon>Dikarya</taxon>
        <taxon>Ascomycota</taxon>
        <taxon>Pezizomycotina</taxon>
        <taxon>Sordariomycetes</taxon>
        <taxon>Hypocreomycetidae</taxon>
        <taxon>Hypocreales</taxon>
        <taxon>Cordycipitaceae</taxon>
        <taxon>Zarea</taxon>
    </lineage>
</organism>
<evidence type="ECO:0000313" key="1">
    <source>
        <dbReference type="EMBL" id="KAJ2972207.1"/>
    </source>
</evidence>
<protein>
    <submittedName>
        <fullName evidence="1">Uncharacterized protein</fullName>
    </submittedName>
</protein>
<comment type="caution">
    <text evidence="1">The sequence shown here is derived from an EMBL/GenBank/DDBJ whole genome shotgun (WGS) entry which is preliminary data.</text>
</comment>
<accession>A0ACC1MYX7</accession>
<name>A0ACC1MYX7_9HYPO</name>
<dbReference type="Proteomes" id="UP001143910">
    <property type="component" value="Unassembled WGS sequence"/>
</dbReference>
<dbReference type="EMBL" id="JANJQO010001195">
    <property type="protein sequence ID" value="KAJ2972207.1"/>
    <property type="molecule type" value="Genomic_DNA"/>
</dbReference>
<gene>
    <name evidence="1" type="ORF">NQ176_g7290</name>
</gene>
<sequence>MFENTKPGLPDPMNLLKLAADSDHSPDKIDVGLGVYRDENGEYYEFRAKKLLAAERADHDYGPTTGNPKFNRLARELLFGEQSSVLQKVGDSLNKYAEMWLNVSKQICTVQTLSGTGANHLAALFLSRTARDNGRMPRVYLGTPGWGNHDPLFSLPGFDVVKYQYYDFENRCVDFESVMTAVNGADHGSIFVLQACCHNPTAADPSKEEWKTLAMAMKARNHFPVFDVAYMGLGGGLAEDAYAVRLFAEMGFEMAACQSFAKNFGLYGERVGALHVVCHDGKIAQNVEGQLRNLIRWEFSSSPLYGARLVTAILGNAHLKIAWQKELEEIRERLASTRSQLVNAFTQLQVG</sequence>
<keyword evidence="2" id="KW-1185">Reference proteome</keyword>
<proteinExistence type="predicted"/>
<evidence type="ECO:0000313" key="2">
    <source>
        <dbReference type="Proteomes" id="UP001143910"/>
    </source>
</evidence>